<feature type="domain" description="M23ase beta-sheet core" evidence="1">
    <location>
        <begin position="106"/>
        <end position="191"/>
    </location>
</feature>
<gene>
    <name evidence="2" type="ORF">D7X12_03185</name>
</gene>
<dbReference type="InterPro" id="IPR050570">
    <property type="entry name" value="Cell_wall_metabolism_enzyme"/>
</dbReference>
<keyword evidence="3" id="KW-1185">Reference proteome</keyword>
<evidence type="ECO:0000259" key="1">
    <source>
        <dbReference type="Pfam" id="PF01551"/>
    </source>
</evidence>
<dbReference type="InterPro" id="IPR011055">
    <property type="entry name" value="Dup_hybrid_motif"/>
</dbReference>
<sequence>MGAALHHRRGKTMRHTGKWQGLQVAVVWMGLLMAPWTARAQSVDPCTGGPGSGAAVEITGGNLEMPVPNTGNDWKHTAGSTAHTGRDLNALDLNENATAPNFDNQLPVLAVGAGTVRFAALTPASCGYGNSVMVEHNVGGNIFYSHYAHLDASMLVALGDVVQQGQVLGYVSQTGNASTPHLHWSVRQGTTPRYTTLNGYSTANANTQGLSFTSDTRMIWLEDFQQSNTWQAAASNAATFSVQAGQMRIAGASGLGLVQHKNPIFVRPDNGPYRLKYAARTERYRANQSAVAGLRLECMGSDRTTVLSTVIFTSVLDTYGGWSVLSFPVTFGSGSGQCPTTTRFVRPILVSSSSVGAAVVVDWVGLEERAPAASAGTEQFNAYTYGGVRRFTYNLGDTAAFSRVEVLGAASRAALSSAPQILCTFPGNASSNFCTQPLNSLQSIPFHALRLWTSAGAFRDLGPVQVDAFTRAYVPGLNNAQLMTLDFQNIPLWASYPFATFDNSIDNYGIVNYAPNAGLMIFTPEAPVTGLKTFRAYYGGNTTRATVRAVDHATGNLVELGSVTSTPLNWVTLTNAAWPATTRAVWVTFERLNYDNYLHVDEVLFSP</sequence>
<dbReference type="PANTHER" id="PTHR21666:SF270">
    <property type="entry name" value="MUREIN HYDROLASE ACTIVATOR ENVC"/>
    <property type="match status" value="1"/>
</dbReference>
<evidence type="ECO:0000313" key="3">
    <source>
        <dbReference type="Proteomes" id="UP000273405"/>
    </source>
</evidence>
<accession>A0A3A8NSY4</accession>
<reference evidence="3" key="1">
    <citation type="submission" date="2018-09" db="EMBL/GenBank/DDBJ databases">
        <authorList>
            <person name="Livingstone P.G."/>
            <person name="Whitworth D.E."/>
        </authorList>
    </citation>
    <scope>NUCLEOTIDE SEQUENCE [LARGE SCALE GENOMIC DNA]</scope>
    <source>
        <strain evidence="3">CA040B</strain>
    </source>
</reference>
<dbReference type="Proteomes" id="UP000273405">
    <property type="component" value="Unassembled WGS sequence"/>
</dbReference>
<dbReference type="CDD" id="cd12797">
    <property type="entry name" value="M23_peptidase"/>
    <property type="match status" value="1"/>
</dbReference>
<dbReference type="PANTHER" id="PTHR21666">
    <property type="entry name" value="PEPTIDASE-RELATED"/>
    <property type="match status" value="1"/>
</dbReference>
<dbReference type="Gene3D" id="2.70.70.10">
    <property type="entry name" value="Glucose Permease (Domain IIA)"/>
    <property type="match status" value="1"/>
</dbReference>
<dbReference type="Pfam" id="PF01551">
    <property type="entry name" value="Peptidase_M23"/>
    <property type="match status" value="1"/>
</dbReference>
<organism evidence="2 3">
    <name type="scientific">Corallococcus sicarius</name>
    <dbReference type="NCBI Taxonomy" id="2316726"/>
    <lineage>
        <taxon>Bacteria</taxon>
        <taxon>Pseudomonadati</taxon>
        <taxon>Myxococcota</taxon>
        <taxon>Myxococcia</taxon>
        <taxon>Myxococcales</taxon>
        <taxon>Cystobacterineae</taxon>
        <taxon>Myxococcaceae</taxon>
        <taxon>Corallococcus</taxon>
    </lineage>
</organism>
<dbReference type="InterPro" id="IPR016047">
    <property type="entry name" value="M23ase_b-sheet_dom"/>
</dbReference>
<dbReference type="EMBL" id="RAWG01000012">
    <property type="protein sequence ID" value="RKH47348.1"/>
    <property type="molecule type" value="Genomic_DNA"/>
</dbReference>
<protein>
    <submittedName>
        <fullName evidence="2">M23 family metallopeptidase</fullName>
    </submittedName>
</protein>
<dbReference type="AlphaFoldDB" id="A0A3A8NSY4"/>
<proteinExistence type="predicted"/>
<name>A0A3A8NSY4_9BACT</name>
<dbReference type="SUPFAM" id="SSF51261">
    <property type="entry name" value="Duplicated hybrid motif"/>
    <property type="match status" value="1"/>
</dbReference>
<dbReference type="GO" id="GO:0004222">
    <property type="term" value="F:metalloendopeptidase activity"/>
    <property type="evidence" value="ECO:0007669"/>
    <property type="project" value="TreeGrafter"/>
</dbReference>
<comment type="caution">
    <text evidence="2">The sequence shown here is derived from an EMBL/GenBank/DDBJ whole genome shotgun (WGS) entry which is preliminary data.</text>
</comment>
<evidence type="ECO:0000313" key="2">
    <source>
        <dbReference type="EMBL" id="RKH47348.1"/>
    </source>
</evidence>